<organism evidence="2 3">
    <name type="scientific">Diplocarpon rosae</name>
    <dbReference type="NCBI Taxonomy" id="946125"/>
    <lineage>
        <taxon>Eukaryota</taxon>
        <taxon>Fungi</taxon>
        <taxon>Dikarya</taxon>
        <taxon>Ascomycota</taxon>
        <taxon>Pezizomycotina</taxon>
        <taxon>Leotiomycetes</taxon>
        <taxon>Helotiales</taxon>
        <taxon>Drepanopezizaceae</taxon>
        <taxon>Diplocarpon</taxon>
    </lineage>
</organism>
<dbReference type="InterPro" id="IPR021463">
    <property type="entry name" value="Methyltransf_34"/>
</dbReference>
<accession>A0AAD9SZD6</accession>
<dbReference type="AlphaFoldDB" id="A0AAD9SZD6"/>
<feature type="compositionally biased region" description="Low complexity" evidence="1">
    <location>
        <begin position="15"/>
        <end position="30"/>
    </location>
</feature>
<evidence type="ECO:0000256" key="1">
    <source>
        <dbReference type="SAM" id="MobiDB-lite"/>
    </source>
</evidence>
<keyword evidence="3" id="KW-1185">Reference proteome</keyword>
<evidence type="ECO:0000313" key="2">
    <source>
        <dbReference type="EMBL" id="KAK2625749.1"/>
    </source>
</evidence>
<proteinExistence type="predicted"/>
<reference evidence="2" key="1">
    <citation type="submission" date="2023-06" db="EMBL/GenBank/DDBJ databases">
        <title>Draft genome of Marssonina rosae.</title>
        <authorList>
            <person name="Cheng Q."/>
        </authorList>
    </citation>
    <scope>NUCLEOTIDE SEQUENCE</scope>
    <source>
        <strain evidence="2">R4</strain>
    </source>
</reference>
<name>A0AAD9SZD6_9HELO</name>
<dbReference type="EMBL" id="JAUBYV010000007">
    <property type="protein sequence ID" value="KAK2625749.1"/>
    <property type="molecule type" value="Genomic_DNA"/>
</dbReference>
<dbReference type="Pfam" id="PF11312">
    <property type="entry name" value="Methyltransf_34"/>
    <property type="match status" value="1"/>
</dbReference>
<comment type="caution">
    <text evidence="2">The sequence shown here is derived from an EMBL/GenBank/DDBJ whole genome shotgun (WGS) entry which is preliminary data.</text>
</comment>
<evidence type="ECO:0000313" key="3">
    <source>
        <dbReference type="Proteomes" id="UP001285354"/>
    </source>
</evidence>
<evidence type="ECO:0008006" key="4">
    <source>
        <dbReference type="Google" id="ProtNLM"/>
    </source>
</evidence>
<gene>
    <name evidence="2" type="ORF">QTJ16_005061</name>
</gene>
<sequence>MGKGGRSGRIVNDFGPAGHKGAKKASGTAKAKTAVKNMRSKAEAPAVIDADIPLDVVVPLKLQQLTLNIFKDAFPELLGSDTLQALLQEVKAALYDRDFDRAFGRKDYLEAYAARWSPSRALCYQSLLVDLRQHLAGLFSYFQPGQPGAGITLESTLQVVALGGGAAELVAFAGFFRCLNDASPQQATSDANINLQDLSINDAVKREISTGKPVIPQRQDIEIILIDSAPWQDVCTRLSSRLTTPPPLSKYANLIARETTCSLISPESFKSTSLVENILDMHQARLDSLFGTQPVLCSLLFTLNELYTASISKTTTFLLNLTTAVKSGTLLLVVDSPGSYSEAKVGLEAKRYPMMWLLDHTLLDAKQSTESQDACWAKIMSDDSRWFRIPESLRYPIPLENMRYQLHLYRRI</sequence>
<feature type="region of interest" description="Disordered" evidence="1">
    <location>
        <begin position="1"/>
        <end position="30"/>
    </location>
</feature>
<protein>
    <recommendedName>
        <fullName evidence="4">25S rRNA (Uridine(2843)-N(3))-methyltransferase</fullName>
    </recommendedName>
</protein>
<dbReference type="Proteomes" id="UP001285354">
    <property type="component" value="Unassembled WGS sequence"/>
</dbReference>